<protein>
    <submittedName>
        <fullName evidence="1">Uncharacterized protein</fullName>
    </submittedName>
</protein>
<dbReference type="EMBL" id="JAHRIQ010102520">
    <property type="protein sequence ID" value="MEQ2254022.1"/>
    <property type="molecule type" value="Genomic_DNA"/>
</dbReference>
<organism evidence="1 2">
    <name type="scientific">Ilyodon furcidens</name>
    <name type="common">goldbreast splitfin</name>
    <dbReference type="NCBI Taxonomy" id="33524"/>
    <lineage>
        <taxon>Eukaryota</taxon>
        <taxon>Metazoa</taxon>
        <taxon>Chordata</taxon>
        <taxon>Craniata</taxon>
        <taxon>Vertebrata</taxon>
        <taxon>Euteleostomi</taxon>
        <taxon>Actinopterygii</taxon>
        <taxon>Neopterygii</taxon>
        <taxon>Teleostei</taxon>
        <taxon>Neoteleostei</taxon>
        <taxon>Acanthomorphata</taxon>
        <taxon>Ovalentaria</taxon>
        <taxon>Atherinomorphae</taxon>
        <taxon>Cyprinodontiformes</taxon>
        <taxon>Goodeidae</taxon>
        <taxon>Ilyodon</taxon>
    </lineage>
</organism>
<evidence type="ECO:0000313" key="1">
    <source>
        <dbReference type="EMBL" id="MEQ2254022.1"/>
    </source>
</evidence>
<accession>A0ABV0VB97</accession>
<evidence type="ECO:0000313" key="2">
    <source>
        <dbReference type="Proteomes" id="UP001482620"/>
    </source>
</evidence>
<comment type="caution">
    <text evidence="1">The sequence shown here is derived from an EMBL/GenBank/DDBJ whole genome shotgun (WGS) entry which is preliminary data.</text>
</comment>
<dbReference type="Proteomes" id="UP001482620">
    <property type="component" value="Unassembled WGS sequence"/>
</dbReference>
<reference evidence="1 2" key="1">
    <citation type="submission" date="2021-06" db="EMBL/GenBank/DDBJ databases">
        <authorList>
            <person name="Palmer J.M."/>
        </authorList>
    </citation>
    <scope>NUCLEOTIDE SEQUENCE [LARGE SCALE GENOMIC DNA]</scope>
    <source>
        <strain evidence="2">if_2019</strain>
        <tissue evidence="1">Muscle</tissue>
    </source>
</reference>
<sequence length="108" mass="11664">MRMGGWVFERPLLNASGSQIKGPVPPSVSCRCQAAAVSLDIHSSSVPTVHSYGKHRSGTTVLFPNLCPGVPGLVLEKKNLVDLYCSTVSRQRYANQSLFCPLFSSSCH</sequence>
<name>A0ABV0VB97_9TELE</name>
<keyword evidence="2" id="KW-1185">Reference proteome</keyword>
<gene>
    <name evidence="1" type="ORF">ILYODFUR_038623</name>
</gene>
<proteinExistence type="predicted"/>